<dbReference type="EMBL" id="JBBPBK010000015">
    <property type="protein sequence ID" value="KAK9268479.1"/>
    <property type="molecule type" value="Genomic_DNA"/>
</dbReference>
<evidence type="ECO:0000313" key="1">
    <source>
        <dbReference type="EMBL" id="KAK9268479.1"/>
    </source>
</evidence>
<dbReference type="Proteomes" id="UP001415857">
    <property type="component" value="Unassembled WGS sequence"/>
</dbReference>
<proteinExistence type="predicted"/>
<sequence>MVPHCTTIKKKKKMPMRQPIGKNGCRGNWNFGLWVDSISVERRFHLPKLNPRIPISTHHKNTQVLCKFYYKLNRKKMKKRRPLELEEGPSCDSDFIFLSWTKVKHP</sequence>
<dbReference type="AlphaFoldDB" id="A0AAP0NBZ0"/>
<organism evidence="1 2">
    <name type="scientific">Liquidambar formosana</name>
    <name type="common">Formosan gum</name>
    <dbReference type="NCBI Taxonomy" id="63359"/>
    <lineage>
        <taxon>Eukaryota</taxon>
        <taxon>Viridiplantae</taxon>
        <taxon>Streptophyta</taxon>
        <taxon>Embryophyta</taxon>
        <taxon>Tracheophyta</taxon>
        <taxon>Spermatophyta</taxon>
        <taxon>Magnoliopsida</taxon>
        <taxon>eudicotyledons</taxon>
        <taxon>Gunneridae</taxon>
        <taxon>Pentapetalae</taxon>
        <taxon>Saxifragales</taxon>
        <taxon>Altingiaceae</taxon>
        <taxon>Liquidambar</taxon>
    </lineage>
</organism>
<accession>A0AAP0NBZ0</accession>
<gene>
    <name evidence="1" type="ORF">L1049_000230</name>
</gene>
<name>A0AAP0NBZ0_LIQFO</name>
<protein>
    <submittedName>
        <fullName evidence="1">Uncharacterized protein</fullName>
    </submittedName>
</protein>
<reference evidence="1 2" key="1">
    <citation type="journal article" date="2024" name="Plant J.">
        <title>Genome sequences and population genomics reveal climatic adaptation and genomic divergence between two closely related sweetgum species.</title>
        <authorList>
            <person name="Xu W.Q."/>
            <person name="Ren C.Q."/>
            <person name="Zhang X.Y."/>
            <person name="Comes H.P."/>
            <person name="Liu X.H."/>
            <person name="Li Y.G."/>
            <person name="Kettle C.J."/>
            <person name="Jalonen R."/>
            <person name="Gaisberger H."/>
            <person name="Ma Y.Z."/>
            <person name="Qiu Y.X."/>
        </authorList>
    </citation>
    <scope>NUCLEOTIDE SEQUENCE [LARGE SCALE GENOMIC DNA]</scope>
    <source>
        <strain evidence="1">Hangzhou</strain>
    </source>
</reference>
<evidence type="ECO:0000313" key="2">
    <source>
        <dbReference type="Proteomes" id="UP001415857"/>
    </source>
</evidence>
<keyword evidence="2" id="KW-1185">Reference proteome</keyword>
<comment type="caution">
    <text evidence="1">The sequence shown here is derived from an EMBL/GenBank/DDBJ whole genome shotgun (WGS) entry which is preliminary data.</text>
</comment>